<feature type="compositionally biased region" description="Basic and acidic residues" evidence="1">
    <location>
        <begin position="152"/>
        <end position="164"/>
    </location>
</feature>
<dbReference type="Pfam" id="PF01381">
    <property type="entry name" value="HTH_3"/>
    <property type="match status" value="1"/>
</dbReference>
<dbReference type="Gene3D" id="1.10.260.40">
    <property type="entry name" value="lambda repressor-like DNA-binding domains"/>
    <property type="match status" value="1"/>
</dbReference>
<protein>
    <submittedName>
        <fullName evidence="3">Anaerobic benzoate catabolism transcriptional regulator</fullName>
    </submittedName>
    <submittedName>
        <fullName evidence="4">Helix-turn-helix domain-containing protein</fullName>
    </submittedName>
</protein>
<dbReference type="EMBL" id="CP071248">
    <property type="protein sequence ID" value="QSP97617.1"/>
    <property type="molecule type" value="Genomic_DNA"/>
</dbReference>
<dbReference type="PROSITE" id="PS50943">
    <property type="entry name" value="HTH_CROC1"/>
    <property type="match status" value="1"/>
</dbReference>
<organism evidence="4 7">
    <name type="scientific">Bifidobacterium longum subsp. infantis</name>
    <dbReference type="NCBI Taxonomy" id="1682"/>
    <lineage>
        <taxon>Bacteria</taxon>
        <taxon>Bacillati</taxon>
        <taxon>Actinomycetota</taxon>
        <taxon>Actinomycetes</taxon>
        <taxon>Bifidobacteriales</taxon>
        <taxon>Bifidobacteriaceae</taxon>
        <taxon>Bifidobacterium</taxon>
    </lineage>
</organism>
<evidence type="ECO:0000259" key="2">
    <source>
        <dbReference type="PROSITE" id="PS50943"/>
    </source>
</evidence>
<dbReference type="GO" id="GO:0003677">
    <property type="term" value="F:DNA binding"/>
    <property type="evidence" value="ECO:0007669"/>
    <property type="project" value="InterPro"/>
</dbReference>
<keyword evidence="6" id="KW-1185">Reference proteome</keyword>
<evidence type="ECO:0000256" key="1">
    <source>
        <dbReference type="SAM" id="MobiDB-lite"/>
    </source>
</evidence>
<dbReference type="SUPFAM" id="SSF47413">
    <property type="entry name" value="lambda repressor-like DNA-binding domains"/>
    <property type="match status" value="1"/>
</dbReference>
<evidence type="ECO:0000313" key="7">
    <source>
        <dbReference type="Proteomes" id="UP000663618"/>
    </source>
</evidence>
<dbReference type="AlphaFoldDB" id="A0AAX1LK92"/>
<dbReference type="SMART" id="SM00530">
    <property type="entry name" value="HTH_XRE"/>
    <property type="match status" value="1"/>
</dbReference>
<evidence type="ECO:0000313" key="5">
    <source>
        <dbReference type="EMBL" id="QSP97644.1"/>
    </source>
</evidence>
<accession>A0AAX1LK92</accession>
<feature type="region of interest" description="Disordered" evidence="1">
    <location>
        <begin position="128"/>
        <end position="164"/>
    </location>
</feature>
<gene>
    <name evidence="5" type="ORF">BLI009_00190</name>
    <name evidence="4" type="ORF">BLI009_11825</name>
    <name evidence="3" type="ORF">BLIC_c02263</name>
</gene>
<dbReference type="CDD" id="cd00093">
    <property type="entry name" value="HTH_XRE"/>
    <property type="match status" value="1"/>
</dbReference>
<evidence type="ECO:0000313" key="3">
    <source>
        <dbReference type="EMBL" id="CEF05828.1"/>
    </source>
</evidence>
<dbReference type="EMBL" id="CCWP01000045">
    <property type="protein sequence ID" value="CEF05828.1"/>
    <property type="molecule type" value="Genomic_DNA"/>
</dbReference>
<dbReference type="Proteomes" id="UP000663618">
    <property type="component" value="Chromosome"/>
</dbReference>
<feature type="domain" description="HTH cro/C1-type" evidence="2">
    <location>
        <begin position="27"/>
        <end position="61"/>
    </location>
</feature>
<reference evidence="4" key="2">
    <citation type="submission" date="2021-03" db="EMBL/GenBank/DDBJ databases">
        <title>Genome sequencing of Bifidobacterium longum subsp. infantis JCM 7009.</title>
        <authorList>
            <person name="Kim J."/>
        </authorList>
    </citation>
    <scope>NUCLEOTIDE SEQUENCE</scope>
    <source>
        <strain evidence="4">JCM 7009</strain>
    </source>
</reference>
<dbReference type="InterPro" id="IPR001387">
    <property type="entry name" value="Cro/C1-type_HTH"/>
</dbReference>
<dbReference type="Proteomes" id="UP000043107">
    <property type="component" value="Unassembled WGS sequence"/>
</dbReference>
<name>A0AAX1LK92_BIFLI</name>
<evidence type="ECO:0000313" key="4">
    <source>
        <dbReference type="EMBL" id="QSP97617.1"/>
    </source>
</evidence>
<reference evidence="3 6" key="1">
    <citation type="submission" date="2014-09" db="EMBL/GenBank/DDBJ databases">
        <authorList>
            <person name="Bertelli C."/>
        </authorList>
    </citation>
    <scope>NUCLEOTIDE SEQUENCE [LARGE SCALE GENOMIC DNA]</scope>
    <source>
        <strain evidence="3 6">BIC1401111250</strain>
    </source>
</reference>
<dbReference type="RefSeq" id="WP_012578356.1">
    <property type="nucleotide sequence ID" value="NZ_CBCRZZ010000031.1"/>
</dbReference>
<proteinExistence type="predicted"/>
<sequence length="164" mass="18429">MDGRLPYDYRELAYDLYHAEDQLLEELVSLRAQRGMTQKQLADELGVSQSYVSQIENGRKKLVTLLTDYALEVGARITYSVEPAELKPEGGRKYDTWKAAQQMQVTSEWSNGDITVGAINIEIKVSRQKPDHDGPHKVTVMGASGKATPWRANEDMESKKELVG</sequence>
<evidence type="ECO:0000313" key="6">
    <source>
        <dbReference type="Proteomes" id="UP000043107"/>
    </source>
</evidence>
<dbReference type="InterPro" id="IPR010982">
    <property type="entry name" value="Lambda_DNA-bd_dom_sf"/>
</dbReference>
<dbReference type="EMBL" id="CP071248">
    <property type="protein sequence ID" value="QSP97644.1"/>
    <property type="molecule type" value="Genomic_DNA"/>
</dbReference>